<feature type="compositionally biased region" description="Pro residues" evidence="5">
    <location>
        <begin position="127"/>
        <end position="136"/>
    </location>
</feature>
<feature type="compositionally biased region" description="Polar residues" evidence="5">
    <location>
        <begin position="75"/>
        <end position="90"/>
    </location>
</feature>
<protein>
    <recommendedName>
        <fullName evidence="6">PHD-type domain-containing protein</fullName>
    </recommendedName>
</protein>
<dbReference type="EMBL" id="CADEPI010000203">
    <property type="protein sequence ID" value="CAB3380222.1"/>
    <property type="molecule type" value="Genomic_DNA"/>
</dbReference>
<feature type="compositionally biased region" description="Low complexity" evidence="5">
    <location>
        <begin position="276"/>
        <end position="285"/>
    </location>
</feature>
<keyword evidence="4" id="KW-0862">Zinc</keyword>
<feature type="domain" description="PHD-type" evidence="6">
    <location>
        <begin position="445"/>
        <end position="559"/>
    </location>
</feature>
<sequence>MARHKIKIRQVERKTSPKPVPVAGPGGSSSDCEAYQPPPPPPQQQHQFYNQFYNQQNQHHQSNGAPYHNYDPRQMNYNNFHQGSHQQQYHPQWCPPRPYYNNSQADYAAHFPQQQHQQQQFYQQPDPQRPSWPPVERPPHAPLDSLQMLVKENGPVNGDKRPRPSDEGADGEGRKRRRKSDRPTRISNGSTQSTDEPPSSEPPSKEPPTEQPPPEQPPPIEPTPPVEEANPKEGLAETETPLEPPAVNGAAEEAASDRSTPLLEIRTDESNEAPLSQGEPSESQPPSTPTKPKKDDAAAGEPTEPTPETPVVAPKKKGRPKGSKNKNKTVRKKKKGVEMVLDDDEDIGKKKNKKITKKLGNDGKKKVVAKATEPPPPEEKQLPKGPLVRVSGDKETVVNSGKSEEELGKKPRSCFNDTELRTKVAGMGFSSAMAQQYDAFTIDETWVCAFCKRGSHQYGMGDLFGPYFVQTAKKKKKFEVWVHESCCVWAPGVGLVGQRLIGLQEAIFASADKECEVCKKKGAMIGCVKRGCERRIHFPCSENWYLDKENFVSCCPEHERIPRDPQTLLQKK</sequence>
<gene>
    <name evidence="7" type="ORF">CLODIP_2_CD04010</name>
</gene>
<feature type="compositionally biased region" description="Low complexity" evidence="5">
    <location>
        <begin position="44"/>
        <end position="61"/>
    </location>
</feature>
<evidence type="ECO:0000256" key="4">
    <source>
        <dbReference type="ARBA" id="ARBA00022833"/>
    </source>
</evidence>
<evidence type="ECO:0000256" key="3">
    <source>
        <dbReference type="ARBA" id="ARBA00022771"/>
    </source>
</evidence>
<feature type="compositionally biased region" description="Basic and acidic residues" evidence="5">
    <location>
        <begin position="391"/>
        <end position="409"/>
    </location>
</feature>
<dbReference type="InterPro" id="IPR052440">
    <property type="entry name" value="Trans_Reg/Chrom_Remod"/>
</dbReference>
<dbReference type="AlphaFoldDB" id="A0A8S1D906"/>
<feature type="region of interest" description="Disordered" evidence="5">
    <location>
        <begin position="1"/>
        <end position="412"/>
    </location>
</feature>
<dbReference type="GO" id="GO:0005634">
    <property type="term" value="C:nucleus"/>
    <property type="evidence" value="ECO:0007669"/>
    <property type="project" value="TreeGrafter"/>
</dbReference>
<name>A0A8S1D906_9INSE</name>
<dbReference type="PANTHER" id="PTHR14955:SF4">
    <property type="entry name" value="PHD-TYPE DOMAIN-CONTAINING PROTEIN"/>
    <property type="match status" value="1"/>
</dbReference>
<evidence type="ECO:0000313" key="8">
    <source>
        <dbReference type="Proteomes" id="UP000494165"/>
    </source>
</evidence>
<evidence type="ECO:0000259" key="6">
    <source>
        <dbReference type="PROSITE" id="PS51805"/>
    </source>
</evidence>
<dbReference type="GO" id="GO:0006357">
    <property type="term" value="P:regulation of transcription by RNA polymerase II"/>
    <property type="evidence" value="ECO:0007669"/>
    <property type="project" value="TreeGrafter"/>
</dbReference>
<dbReference type="GO" id="GO:0008270">
    <property type="term" value="F:zinc ion binding"/>
    <property type="evidence" value="ECO:0007669"/>
    <property type="project" value="UniProtKB-KW"/>
</dbReference>
<dbReference type="CDD" id="cd15668">
    <property type="entry name" value="ePHD_RAI1_like"/>
    <property type="match status" value="1"/>
</dbReference>
<dbReference type="InterPro" id="IPR034732">
    <property type="entry name" value="EPHD"/>
</dbReference>
<evidence type="ECO:0000256" key="1">
    <source>
        <dbReference type="ARBA" id="ARBA00022553"/>
    </source>
</evidence>
<dbReference type="PANTHER" id="PTHR14955">
    <property type="entry name" value="RETINOIC ACID INDUCED 1/TRANSCRIPTION FACTOR 20"/>
    <property type="match status" value="1"/>
</dbReference>
<keyword evidence="1" id="KW-0597">Phosphoprotein</keyword>
<feature type="compositionally biased region" description="Pro residues" evidence="5">
    <location>
        <begin position="209"/>
        <end position="225"/>
    </location>
</feature>
<comment type="caution">
    <text evidence="7">The sequence shown here is derived from an EMBL/GenBank/DDBJ whole genome shotgun (WGS) entry which is preliminary data.</text>
</comment>
<keyword evidence="2" id="KW-0479">Metal-binding</keyword>
<proteinExistence type="predicted"/>
<keyword evidence="3" id="KW-0863">Zinc-finger</keyword>
<dbReference type="Proteomes" id="UP000494165">
    <property type="component" value="Unassembled WGS sequence"/>
</dbReference>
<evidence type="ECO:0000256" key="2">
    <source>
        <dbReference type="ARBA" id="ARBA00022723"/>
    </source>
</evidence>
<keyword evidence="8" id="KW-1185">Reference proteome</keyword>
<organism evidence="7 8">
    <name type="scientific">Cloeon dipterum</name>
    <dbReference type="NCBI Taxonomy" id="197152"/>
    <lineage>
        <taxon>Eukaryota</taxon>
        <taxon>Metazoa</taxon>
        <taxon>Ecdysozoa</taxon>
        <taxon>Arthropoda</taxon>
        <taxon>Hexapoda</taxon>
        <taxon>Insecta</taxon>
        <taxon>Pterygota</taxon>
        <taxon>Palaeoptera</taxon>
        <taxon>Ephemeroptera</taxon>
        <taxon>Pisciforma</taxon>
        <taxon>Baetidae</taxon>
        <taxon>Cloeon</taxon>
    </lineage>
</organism>
<accession>A0A8S1D906</accession>
<dbReference type="OrthoDB" id="10029243at2759"/>
<reference evidence="7 8" key="1">
    <citation type="submission" date="2020-04" db="EMBL/GenBank/DDBJ databases">
        <authorList>
            <person name="Alioto T."/>
            <person name="Alioto T."/>
            <person name="Gomez Garrido J."/>
        </authorList>
    </citation>
    <scope>NUCLEOTIDE SEQUENCE [LARGE SCALE GENOMIC DNA]</scope>
</reference>
<dbReference type="PROSITE" id="PS51805">
    <property type="entry name" value="EPHD"/>
    <property type="match status" value="1"/>
</dbReference>
<dbReference type="Gene3D" id="3.30.40.10">
    <property type="entry name" value="Zinc/RING finger domain, C3HC4 (zinc finger)"/>
    <property type="match status" value="1"/>
</dbReference>
<evidence type="ECO:0000256" key="5">
    <source>
        <dbReference type="SAM" id="MobiDB-lite"/>
    </source>
</evidence>
<evidence type="ECO:0000313" key="7">
    <source>
        <dbReference type="EMBL" id="CAB3380222.1"/>
    </source>
</evidence>
<dbReference type="InterPro" id="IPR013083">
    <property type="entry name" value="Znf_RING/FYVE/PHD"/>
</dbReference>
<dbReference type="Pfam" id="PF13771">
    <property type="entry name" value="zf-HC5HC2H"/>
    <property type="match status" value="1"/>
</dbReference>
<feature type="compositionally biased region" description="Low complexity" evidence="5">
    <location>
        <begin position="107"/>
        <end position="125"/>
    </location>
</feature>
<feature type="compositionally biased region" description="Basic residues" evidence="5">
    <location>
        <begin position="314"/>
        <end position="335"/>
    </location>
</feature>